<evidence type="ECO:0000256" key="3">
    <source>
        <dbReference type="PIRSR" id="PIRSR000390-2"/>
    </source>
</evidence>
<comment type="cofactor">
    <cofactor evidence="1">
        <name>pyridoxal 5'-phosphate</name>
        <dbReference type="ChEBI" id="CHEBI:597326"/>
    </cofactor>
</comment>
<dbReference type="RefSeq" id="WP_090933832.1">
    <property type="nucleotide sequence ID" value="NZ_FNDJ01000009.1"/>
</dbReference>
<protein>
    <submittedName>
        <fullName evidence="5">dTDP-4-amino-4,6-dideoxygalactose transaminase</fullName>
    </submittedName>
</protein>
<dbReference type="SUPFAM" id="SSF53383">
    <property type="entry name" value="PLP-dependent transferases"/>
    <property type="match status" value="1"/>
</dbReference>
<feature type="active site" description="Proton acceptor" evidence="2">
    <location>
        <position position="187"/>
    </location>
</feature>
<feature type="modified residue" description="N6-(pyridoxal phosphate)lysine" evidence="3">
    <location>
        <position position="187"/>
    </location>
</feature>
<proteinExistence type="inferred from homology"/>
<dbReference type="EMBL" id="FNDJ01000009">
    <property type="protein sequence ID" value="SDJ21910.1"/>
    <property type="molecule type" value="Genomic_DNA"/>
</dbReference>
<dbReference type="GO" id="GO:0008483">
    <property type="term" value="F:transaminase activity"/>
    <property type="evidence" value="ECO:0007669"/>
    <property type="project" value="TreeGrafter"/>
</dbReference>
<dbReference type="InterPro" id="IPR015421">
    <property type="entry name" value="PyrdxlP-dep_Trfase_major"/>
</dbReference>
<keyword evidence="6" id="KW-1185">Reference proteome</keyword>
<dbReference type="CDD" id="cd00616">
    <property type="entry name" value="AHBA_syn"/>
    <property type="match status" value="1"/>
</dbReference>
<sequence>MIPLFKVAVSPTALDRVAEVFASGYLGQGPRVVEFESALAARLGNPRVVSVHSGTSGLSLALRLLDAPEERDEVLSTPLTFEATNWAILADGRRITWVDVDPETLTMDLDDLERKISPATRAVVVVHWTGYPVDLDRLAGILDRAEHEHGFRPAVIEDCAHAWGASYRGVPLGSHGNMCVFSFQALKHLTCGDGGLLTLPGDELHERARLRRFYGIDRAADRLRGAYDVAEWGLKWHMTDLNAAIGLANLETVDEQLRLHRENAAFYDKELTGVPGLELVQRSPDREGSFYVYDVKVDDRPAFQRRMEAAGIMAGLISRRNDEHSCVAPLRTSLPGLDSVYDRMISLPVGWWLTEQDREHVVRTIRSGW</sequence>
<dbReference type="AlphaFoldDB" id="A0A1G8RZR8"/>
<dbReference type="Gene3D" id="3.40.640.10">
    <property type="entry name" value="Type I PLP-dependent aspartate aminotransferase-like (Major domain)"/>
    <property type="match status" value="1"/>
</dbReference>
<dbReference type="STRING" id="633440.SAMN05421869_109221"/>
<dbReference type="PIRSF" id="PIRSF000390">
    <property type="entry name" value="PLP_StrS"/>
    <property type="match status" value="1"/>
</dbReference>
<organism evidence="5 6">
    <name type="scientific">Nonomuraea jiangxiensis</name>
    <dbReference type="NCBI Taxonomy" id="633440"/>
    <lineage>
        <taxon>Bacteria</taxon>
        <taxon>Bacillati</taxon>
        <taxon>Actinomycetota</taxon>
        <taxon>Actinomycetes</taxon>
        <taxon>Streptosporangiales</taxon>
        <taxon>Streptosporangiaceae</taxon>
        <taxon>Nonomuraea</taxon>
    </lineage>
</organism>
<dbReference type="InterPro" id="IPR015422">
    <property type="entry name" value="PyrdxlP-dep_Trfase_small"/>
</dbReference>
<evidence type="ECO:0000256" key="4">
    <source>
        <dbReference type="RuleBase" id="RU004508"/>
    </source>
</evidence>
<comment type="similarity">
    <text evidence="4">Belongs to the DegT/DnrJ/EryC1 family.</text>
</comment>
<dbReference type="Gene3D" id="3.90.1150.10">
    <property type="entry name" value="Aspartate Aminotransferase, domain 1"/>
    <property type="match status" value="1"/>
</dbReference>
<evidence type="ECO:0000256" key="1">
    <source>
        <dbReference type="ARBA" id="ARBA00001933"/>
    </source>
</evidence>
<gene>
    <name evidence="5" type="ORF">SAMN05421869_109221</name>
</gene>
<dbReference type="GO" id="GO:0000271">
    <property type="term" value="P:polysaccharide biosynthetic process"/>
    <property type="evidence" value="ECO:0007669"/>
    <property type="project" value="TreeGrafter"/>
</dbReference>
<name>A0A1G8RZR8_9ACTN</name>
<evidence type="ECO:0000313" key="6">
    <source>
        <dbReference type="Proteomes" id="UP000199202"/>
    </source>
</evidence>
<dbReference type="Pfam" id="PF01041">
    <property type="entry name" value="DegT_DnrJ_EryC1"/>
    <property type="match status" value="1"/>
</dbReference>
<dbReference type="InterPro" id="IPR015424">
    <property type="entry name" value="PyrdxlP-dep_Trfase"/>
</dbReference>
<keyword evidence="3 4" id="KW-0663">Pyridoxal phosphate</keyword>
<accession>A0A1G8RZR8</accession>
<dbReference type="PANTHER" id="PTHR30244:SF34">
    <property type="entry name" value="DTDP-4-AMINO-4,6-DIDEOXYGALACTOSE TRANSAMINASE"/>
    <property type="match status" value="1"/>
</dbReference>
<evidence type="ECO:0000313" key="5">
    <source>
        <dbReference type="EMBL" id="SDJ21910.1"/>
    </source>
</evidence>
<dbReference type="GO" id="GO:0030170">
    <property type="term" value="F:pyridoxal phosphate binding"/>
    <property type="evidence" value="ECO:0007669"/>
    <property type="project" value="TreeGrafter"/>
</dbReference>
<dbReference type="OrthoDB" id="9804264at2"/>
<dbReference type="Proteomes" id="UP000199202">
    <property type="component" value="Unassembled WGS sequence"/>
</dbReference>
<dbReference type="PANTHER" id="PTHR30244">
    <property type="entry name" value="TRANSAMINASE"/>
    <property type="match status" value="1"/>
</dbReference>
<reference evidence="5 6" key="1">
    <citation type="submission" date="2016-10" db="EMBL/GenBank/DDBJ databases">
        <authorList>
            <person name="de Groot N.N."/>
        </authorList>
    </citation>
    <scope>NUCLEOTIDE SEQUENCE [LARGE SCALE GENOMIC DNA]</scope>
    <source>
        <strain evidence="5 6">CGMCC 4.6533</strain>
    </source>
</reference>
<evidence type="ECO:0000256" key="2">
    <source>
        <dbReference type="PIRSR" id="PIRSR000390-1"/>
    </source>
</evidence>
<dbReference type="InterPro" id="IPR000653">
    <property type="entry name" value="DegT/StrS_aminotransferase"/>
</dbReference>